<dbReference type="InterPro" id="IPR003029">
    <property type="entry name" value="S1_domain"/>
</dbReference>
<evidence type="ECO:0000313" key="7">
    <source>
        <dbReference type="EMBL" id="ACA59959.1"/>
    </source>
</evidence>
<dbReference type="SMART" id="SM00316">
    <property type="entry name" value="S1"/>
    <property type="match status" value="1"/>
</dbReference>
<keyword evidence="2" id="KW-0479">Metal-binding</keyword>
<reference evidence="8" key="1">
    <citation type="submission" date="2007-10" db="EMBL/GenBank/DDBJ databases">
        <title>Complete sequence of chromosome of Desulforudis audaxviator MP104C.</title>
        <authorList>
            <person name="Copeland A."/>
            <person name="Lucas S."/>
            <person name="Lapidus A."/>
            <person name="Barry K."/>
            <person name="Glavina del Rio T."/>
            <person name="Dalin E."/>
            <person name="Tice H."/>
            <person name="Bruce D."/>
            <person name="Pitluck S."/>
            <person name="Lowry S.R."/>
            <person name="Larimer F."/>
            <person name="Land M.L."/>
            <person name="Hauser L."/>
            <person name="Kyrpides N."/>
            <person name="Ivanova N.N."/>
            <person name="Richardson P."/>
        </authorList>
    </citation>
    <scope>NUCLEOTIDE SEQUENCE [LARGE SCALE GENOMIC DNA]</scope>
    <source>
        <strain evidence="8">MP104C</strain>
    </source>
</reference>
<dbReference type="Pfam" id="PF10150">
    <property type="entry name" value="RNase_E_G"/>
    <property type="match status" value="1"/>
</dbReference>
<dbReference type="OrthoDB" id="9804278at2"/>
<dbReference type="GO" id="GO:0016787">
    <property type="term" value="F:hydrolase activity"/>
    <property type="evidence" value="ECO:0007669"/>
    <property type="project" value="UniProtKB-KW"/>
</dbReference>
<dbReference type="GO" id="GO:0005737">
    <property type="term" value="C:cytoplasm"/>
    <property type="evidence" value="ECO:0007669"/>
    <property type="project" value="TreeGrafter"/>
</dbReference>
<sequence>MLKREIIVSTRDNATRVALLENRVPMEVYIEPDEEICLVGSIFKGVVENVLPGIEAAFVNVGLDRNAFLYVNDVLPQSARADQSAAGIRDLLHPGQEVIVQVAKDPLGNKGPRVTMRVNLPGHYTVLMPTVNHVGISRRIEDESERERLREVVHRARPEGMGAIVRTAARGIAAEVLADDIRELEKLWRDIQKREAGAAAPSLLYRECGLLPRIIRDLFTEEIERLVLDSFTSYARSLTILDTVNPQLKSRVFWEDKPDIFEAYNVNQEINKALQRKTWLRCGGYLIFDQAEALTVIDVNTGRFTGRVDLEDTVYKTNLEAAVEIARQLRLRNLGGIIIIDFIDMSHEEHRNRVLEVLGEEIKKDRRRTHIMGLTRLGLVELTRKKVHPSLAELLLTNCPQCGGTGKIQGQRKDWA</sequence>
<dbReference type="GO" id="GO:0003723">
    <property type="term" value="F:RNA binding"/>
    <property type="evidence" value="ECO:0007669"/>
    <property type="project" value="UniProtKB-KW"/>
</dbReference>
<dbReference type="SUPFAM" id="SSF50249">
    <property type="entry name" value="Nucleic acid-binding proteins"/>
    <property type="match status" value="1"/>
</dbReference>
<evidence type="ECO:0000256" key="3">
    <source>
        <dbReference type="ARBA" id="ARBA00022801"/>
    </source>
</evidence>
<dbReference type="CDD" id="cd04453">
    <property type="entry name" value="S1_RNase_E"/>
    <property type="match status" value="1"/>
</dbReference>
<evidence type="ECO:0000256" key="2">
    <source>
        <dbReference type="ARBA" id="ARBA00022723"/>
    </source>
</evidence>
<keyword evidence="8" id="KW-1185">Reference proteome</keyword>
<reference evidence="7 8" key="2">
    <citation type="journal article" date="2008" name="Science">
        <title>Environmental genomics reveals a single-species ecosystem deep within Earth.</title>
        <authorList>
            <person name="Chivian D."/>
            <person name="Brodie E.L."/>
            <person name="Alm E.J."/>
            <person name="Culley D.E."/>
            <person name="Dehal P.S."/>
            <person name="Desantis T.Z."/>
            <person name="Gihring T.M."/>
            <person name="Lapidus A."/>
            <person name="Lin L.H."/>
            <person name="Lowry S.R."/>
            <person name="Moser D.P."/>
            <person name="Richardson P.M."/>
            <person name="Southam G."/>
            <person name="Wanger G."/>
            <person name="Pratt L.M."/>
            <person name="Andersen G.L."/>
            <person name="Hazen T.C."/>
            <person name="Brockman F.J."/>
            <person name="Arkin A.P."/>
            <person name="Onstott T.C."/>
        </authorList>
    </citation>
    <scope>NUCLEOTIDE SEQUENCE [LARGE SCALE GENOMIC DNA]</scope>
    <source>
        <strain evidence="7 8">MP104C</strain>
    </source>
</reference>
<dbReference type="Proteomes" id="UP000008544">
    <property type="component" value="Chromosome"/>
</dbReference>
<proteinExistence type="predicted"/>
<dbReference type="InterPro" id="IPR012340">
    <property type="entry name" value="NA-bd_OB-fold"/>
</dbReference>
<evidence type="ECO:0000256" key="5">
    <source>
        <dbReference type="ARBA" id="ARBA00022884"/>
    </source>
</evidence>
<name>B1I4P9_DESAP</name>
<dbReference type="PROSITE" id="PS50126">
    <property type="entry name" value="S1"/>
    <property type="match status" value="1"/>
</dbReference>
<dbReference type="KEGG" id="dau:Daud_1453"/>
<protein>
    <submittedName>
        <fullName evidence="7">Ribonuclease, Rne/Rng family</fullName>
    </submittedName>
</protein>
<dbReference type="InterPro" id="IPR019307">
    <property type="entry name" value="RNA-bd_AU-1/RNase_E/G"/>
</dbReference>
<evidence type="ECO:0000256" key="4">
    <source>
        <dbReference type="ARBA" id="ARBA00022842"/>
    </source>
</evidence>
<dbReference type="HOGENOM" id="CLU_003468_5_3_9"/>
<evidence type="ECO:0000259" key="6">
    <source>
        <dbReference type="PROSITE" id="PS50126"/>
    </source>
</evidence>
<accession>B1I4P9</accession>
<keyword evidence="5" id="KW-0694">RNA-binding</keyword>
<dbReference type="eggNOG" id="COG1530">
    <property type="taxonomic scope" value="Bacteria"/>
</dbReference>
<dbReference type="PANTHER" id="PTHR30001">
    <property type="entry name" value="RIBONUCLEASE"/>
    <property type="match status" value="1"/>
</dbReference>
<evidence type="ECO:0000256" key="1">
    <source>
        <dbReference type="ARBA" id="ARBA00001946"/>
    </source>
</evidence>
<feature type="domain" description="S1 motif" evidence="6">
    <location>
        <begin position="40"/>
        <end position="117"/>
    </location>
</feature>
<organism evidence="7 8">
    <name type="scientific">Desulforudis audaxviator (strain MP104C)</name>
    <dbReference type="NCBI Taxonomy" id="477974"/>
    <lineage>
        <taxon>Bacteria</taxon>
        <taxon>Bacillati</taxon>
        <taxon>Bacillota</taxon>
        <taxon>Clostridia</taxon>
        <taxon>Thermoanaerobacterales</taxon>
        <taxon>Candidatus Desulforudaceae</taxon>
        <taxon>Candidatus Desulforudis</taxon>
    </lineage>
</organism>
<dbReference type="GO" id="GO:0046872">
    <property type="term" value="F:metal ion binding"/>
    <property type="evidence" value="ECO:0007669"/>
    <property type="project" value="UniProtKB-KW"/>
</dbReference>
<dbReference type="InterPro" id="IPR004659">
    <property type="entry name" value="RNase_E/G"/>
</dbReference>
<evidence type="ECO:0000313" key="8">
    <source>
        <dbReference type="Proteomes" id="UP000008544"/>
    </source>
</evidence>
<dbReference type="EMBL" id="CP000860">
    <property type="protein sequence ID" value="ACA59959.1"/>
    <property type="molecule type" value="Genomic_DNA"/>
</dbReference>
<dbReference type="PANTHER" id="PTHR30001:SF0">
    <property type="entry name" value="RIBONUCLEASE G"/>
    <property type="match status" value="1"/>
</dbReference>
<dbReference type="Gene3D" id="2.40.50.140">
    <property type="entry name" value="Nucleic acid-binding proteins"/>
    <property type="match status" value="1"/>
</dbReference>
<dbReference type="GO" id="GO:0006364">
    <property type="term" value="P:rRNA processing"/>
    <property type="evidence" value="ECO:0007669"/>
    <property type="project" value="TreeGrafter"/>
</dbReference>
<dbReference type="AlphaFoldDB" id="B1I4P9"/>
<dbReference type="STRING" id="477974.Daud_1453"/>
<dbReference type="GO" id="GO:0004540">
    <property type="term" value="F:RNA nuclease activity"/>
    <property type="evidence" value="ECO:0007669"/>
    <property type="project" value="InterPro"/>
</dbReference>
<comment type="cofactor">
    <cofactor evidence="1">
        <name>Mg(2+)</name>
        <dbReference type="ChEBI" id="CHEBI:18420"/>
    </cofactor>
</comment>
<keyword evidence="3" id="KW-0378">Hydrolase</keyword>
<dbReference type="NCBIfam" id="TIGR00757">
    <property type="entry name" value="RNaseEG"/>
    <property type="match status" value="1"/>
</dbReference>
<gene>
    <name evidence="7" type="ordered locus">Daud_1453</name>
</gene>
<keyword evidence="4" id="KW-0460">Magnesium</keyword>
<dbReference type="RefSeq" id="WP_012302544.1">
    <property type="nucleotide sequence ID" value="NC_010424.1"/>
</dbReference>